<evidence type="ECO:0000313" key="1">
    <source>
        <dbReference type="EMBL" id="JAH92156.1"/>
    </source>
</evidence>
<reference evidence="1" key="2">
    <citation type="journal article" date="2015" name="Fish Shellfish Immunol.">
        <title>Early steps in the European eel (Anguilla anguilla)-Vibrio vulnificus interaction in the gills: Role of the RtxA13 toxin.</title>
        <authorList>
            <person name="Callol A."/>
            <person name="Pajuelo D."/>
            <person name="Ebbesson L."/>
            <person name="Teles M."/>
            <person name="MacKenzie S."/>
            <person name="Amaro C."/>
        </authorList>
    </citation>
    <scope>NUCLEOTIDE SEQUENCE</scope>
</reference>
<sequence length="72" mass="8300">MVHDRQPFHFKFILAISIHSSLKVSQQRLHQSENNTALFCVEKKLNALRNTRMEGISTTKWLKNVLGPIPVT</sequence>
<protein>
    <submittedName>
        <fullName evidence="1">Uncharacterized protein</fullName>
    </submittedName>
</protein>
<proteinExistence type="predicted"/>
<dbReference type="AlphaFoldDB" id="A0A0E9WPD2"/>
<accession>A0A0E9WPD2</accession>
<dbReference type="EMBL" id="GBXM01016421">
    <property type="protein sequence ID" value="JAH92156.1"/>
    <property type="molecule type" value="Transcribed_RNA"/>
</dbReference>
<reference evidence="1" key="1">
    <citation type="submission" date="2014-11" db="EMBL/GenBank/DDBJ databases">
        <authorList>
            <person name="Amaro Gonzalez C."/>
        </authorList>
    </citation>
    <scope>NUCLEOTIDE SEQUENCE</scope>
</reference>
<name>A0A0E9WPD2_ANGAN</name>
<organism evidence="1">
    <name type="scientific">Anguilla anguilla</name>
    <name type="common">European freshwater eel</name>
    <name type="synonym">Muraena anguilla</name>
    <dbReference type="NCBI Taxonomy" id="7936"/>
    <lineage>
        <taxon>Eukaryota</taxon>
        <taxon>Metazoa</taxon>
        <taxon>Chordata</taxon>
        <taxon>Craniata</taxon>
        <taxon>Vertebrata</taxon>
        <taxon>Euteleostomi</taxon>
        <taxon>Actinopterygii</taxon>
        <taxon>Neopterygii</taxon>
        <taxon>Teleostei</taxon>
        <taxon>Anguilliformes</taxon>
        <taxon>Anguillidae</taxon>
        <taxon>Anguilla</taxon>
    </lineage>
</organism>